<dbReference type="EMBL" id="JAQMRD010000006">
    <property type="protein sequence ID" value="MDB9222609.1"/>
    <property type="molecule type" value="Genomic_DNA"/>
</dbReference>
<protein>
    <recommendedName>
        <fullName evidence="3">Apea-like HEPN domain-containing protein</fullName>
    </recommendedName>
</protein>
<dbReference type="AlphaFoldDB" id="A0AAW6FGJ9"/>
<gene>
    <name evidence="1" type="ORF">PN645_06260</name>
</gene>
<comment type="caution">
    <text evidence="1">The sequence shown here is derived from an EMBL/GenBank/DDBJ whole genome shotgun (WGS) entry which is preliminary data.</text>
</comment>
<dbReference type="RefSeq" id="WP_272054356.1">
    <property type="nucleotide sequence ID" value="NZ_JAQMRB010000009.1"/>
</dbReference>
<organism evidence="1 2">
    <name type="scientific">Odoribacter splanchnicus</name>
    <dbReference type="NCBI Taxonomy" id="28118"/>
    <lineage>
        <taxon>Bacteria</taxon>
        <taxon>Pseudomonadati</taxon>
        <taxon>Bacteroidota</taxon>
        <taxon>Bacteroidia</taxon>
        <taxon>Bacteroidales</taxon>
        <taxon>Odoribacteraceae</taxon>
        <taxon>Odoribacter</taxon>
    </lineage>
</organism>
<dbReference type="Proteomes" id="UP001212263">
    <property type="component" value="Unassembled WGS sequence"/>
</dbReference>
<evidence type="ECO:0008006" key="3">
    <source>
        <dbReference type="Google" id="ProtNLM"/>
    </source>
</evidence>
<reference evidence="1" key="1">
    <citation type="submission" date="2023-01" db="EMBL/GenBank/DDBJ databases">
        <title>Human gut microbiome strain richness.</title>
        <authorList>
            <person name="Chen-Liaw A."/>
        </authorList>
    </citation>
    <scope>NUCLEOTIDE SEQUENCE</scope>
    <source>
        <strain evidence="1">RTP21484st1_B7_RTP21484_190118</strain>
    </source>
</reference>
<name>A0AAW6FGJ9_9BACT</name>
<accession>A0AAW6FGJ9</accession>
<proteinExistence type="predicted"/>
<evidence type="ECO:0000313" key="1">
    <source>
        <dbReference type="EMBL" id="MDB9222609.1"/>
    </source>
</evidence>
<evidence type="ECO:0000313" key="2">
    <source>
        <dbReference type="Proteomes" id="UP001212263"/>
    </source>
</evidence>
<sequence>MKAFLYRACAIIFSHFVLYPDYRISFFIPLAFRFADYKQLTEIFNNSFSGKVRAIFFLHIGDINRILEGIQLIYDDLSELKKNRDAFKGNPVIRSELLFQSFFNEFFRIRELSKIFIKVLCKSEVLDKRNKEIITDSYFEAFEGVYEIRNNFVHNGLSFKDRDITLDYSVLEKFFPEEKENFSSLLNWENTREGTIALQCAIYMKFIGEIIEQYITFQEMLNGVLADLIILYEKQFQVDIEVDI</sequence>